<feature type="transmembrane region" description="Helical" evidence="2">
    <location>
        <begin position="204"/>
        <end position="231"/>
    </location>
</feature>
<feature type="compositionally biased region" description="Basic and acidic residues" evidence="1">
    <location>
        <begin position="96"/>
        <end position="107"/>
    </location>
</feature>
<organism evidence="3 4">
    <name type="scientific">Coprinellus micaceus</name>
    <name type="common">Glistening ink-cap mushroom</name>
    <name type="synonym">Coprinus micaceus</name>
    <dbReference type="NCBI Taxonomy" id="71717"/>
    <lineage>
        <taxon>Eukaryota</taxon>
        <taxon>Fungi</taxon>
        <taxon>Dikarya</taxon>
        <taxon>Basidiomycota</taxon>
        <taxon>Agaricomycotina</taxon>
        <taxon>Agaricomycetes</taxon>
        <taxon>Agaricomycetidae</taxon>
        <taxon>Agaricales</taxon>
        <taxon>Agaricineae</taxon>
        <taxon>Psathyrellaceae</taxon>
        <taxon>Coprinellus</taxon>
    </lineage>
</organism>
<dbReference type="STRING" id="71717.A0A4Y7T9N7"/>
<feature type="transmembrane region" description="Helical" evidence="2">
    <location>
        <begin position="243"/>
        <end position="264"/>
    </location>
</feature>
<feature type="compositionally biased region" description="Low complexity" evidence="1">
    <location>
        <begin position="84"/>
        <end position="95"/>
    </location>
</feature>
<protein>
    <submittedName>
        <fullName evidence="3">Uncharacterized protein</fullName>
    </submittedName>
</protein>
<dbReference type="OrthoDB" id="3062801at2759"/>
<feature type="region of interest" description="Disordered" evidence="1">
    <location>
        <begin position="27"/>
        <end position="107"/>
    </location>
</feature>
<evidence type="ECO:0000256" key="1">
    <source>
        <dbReference type="SAM" id="MobiDB-lite"/>
    </source>
</evidence>
<keyword evidence="4" id="KW-1185">Reference proteome</keyword>
<dbReference type="Proteomes" id="UP000298030">
    <property type="component" value="Unassembled WGS sequence"/>
</dbReference>
<gene>
    <name evidence="3" type="ORF">FA13DRAFT_491966</name>
</gene>
<feature type="region of interest" description="Disordered" evidence="1">
    <location>
        <begin position="1"/>
        <end position="20"/>
    </location>
</feature>
<proteinExistence type="predicted"/>
<keyword evidence="2" id="KW-1133">Transmembrane helix</keyword>
<accession>A0A4Y7T9N7</accession>
<feature type="region of interest" description="Disordered" evidence="1">
    <location>
        <begin position="368"/>
        <end position="387"/>
    </location>
</feature>
<comment type="caution">
    <text evidence="3">The sequence shown here is derived from an EMBL/GenBank/DDBJ whole genome shotgun (WGS) entry which is preliminary data.</text>
</comment>
<reference evidence="3 4" key="1">
    <citation type="journal article" date="2019" name="Nat. Ecol. Evol.">
        <title>Megaphylogeny resolves global patterns of mushroom evolution.</title>
        <authorList>
            <person name="Varga T."/>
            <person name="Krizsan K."/>
            <person name="Foldi C."/>
            <person name="Dima B."/>
            <person name="Sanchez-Garcia M."/>
            <person name="Sanchez-Ramirez S."/>
            <person name="Szollosi G.J."/>
            <person name="Szarkandi J.G."/>
            <person name="Papp V."/>
            <person name="Albert L."/>
            <person name="Andreopoulos W."/>
            <person name="Angelini C."/>
            <person name="Antonin V."/>
            <person name="Barry K.W."/>
            <person name="Bougher N.L."/>
            <person name="Buchanan P."/>
            <person name="Buyck B."/>
            <person name="Bense V."/>
            <person name="Catcheside P."/>
            <person name="Chovatia M."/>
            <person name="Cooper J."/>
            <person name="Damon W."/>
            <person name="Desjardin D."/>
            <person name="Finy P."/>
            <person name="Geml J."/>
            <person name="Haridas S."/>
            <person name="Hughes K."/>
            <person name="Justo A."/>
            <person name="Karasinski D."/>
            <person name="Kautmanova I."/>
            <person name="Kiss B."/>
            <person name="Kocsube S."/>
            <person name="Kotiranta H."/>
            <person name="LaButti K.M."/>
            <person name="Lechner B.E."/>
            <person name="Liimatainen K."/>
            <person name="Lipzen A."/>
            <person name="Lukacs Z."/>
            <person name="Mihaltcheva S."/>
            <person name="Morgado L.N."/>
            <person name="Niskanen T."/>
            <person name="Noordeloos M.E."/>
            <person name="Ohm R.A."/>
            <person name="Ortiz-Santana B."/>
            <person name="Ovrebo C."/>
            <person name="Racz N."/>
            <person name="Riley R."/>
            <person name="Savchenko A."/>
            <person name="Shiryaev A."/>
            <person name="Soop K."/>
            <person name="Spirin V."/>
            <person name="Szebenyi C."/>
            <person name="Tomsovsky M."/>
            <person name="Tulloss R.E."/>
            <person name="Uehling J."/>
            <person name="Grigoriev I.V."/>
            <person name="Vagvolgyi C."/>
            <person name="Papp T."/>
            <person name="Martin F.M."/>
            <person name="Miettinen O."/>
            <person name="Hibbett D.S."/>
            <person name="Nagy L.G."/>
        </authorList>
    </citation>
    <scope>NUCLEOTIDE SEQUENCE [LARGE SCALE GENOMIC DNA]</scope>
    <source>
        <strain evidence="3 4">FP101781</strain>
    </source>
</reference>
<feature type="compositionally biased region" description="Basic and acidic residues" evidence="1">
    <location>
        <begin position="34"/>
        <end position="47"/>
    </location>
</feature>
<feature type="transmembrane region" description="Helical" evidence="2">
    <location>
        <begin position="293"/>
        <end position="320"/>
    </location>
</feature>
<keyword evidence="2" id="KW-0812">Transmembrane</keyword>
<keyword evidence="2" id="KW-0472">Membrane</keyword>
<name>A0A4Y7T9N7_COPMI</name>
<evidence type="ECO:0000313" key="3">
    <source>
        <dbReference type="EMBL" id="TEB30731.1"/>
    </source>
</evidence>
<sequence length="387" mass="43484">MERPETNDSESPYQPVDPYRLSLVNGARNVLGRSRPEPTMDEVKVSKPSDAYYPSYYPRHGARRTTAPPHPPHELQDETASEVTLSSTRSMLLSSSEKKLEEPEVRPAPEAPFPPLALFLGMALDQVPRQLYLYFHLRMPALYWSRVSRVFQDADMSMGEIKRMALEIAQSGESDRLLMEQGFLPYTSSNSAPWSRLRSSWNHFITSLVAEWSTLNIISALLLSAILTILQIESAMAWPVARFSALLSLVCAFMSLLYGCIYIIRFSTMRRTTKAAEWAFESQTHRTAILWNVWVMLALPSVWLGWAMIFFIICIMSMVWQTGTIADSVTPETLLPCGTGSSYGRFGCTGTWPSVPLPNYRHDEAVWGRNGSGMEGPRQKLGGGNQG</sequence>
<dbReference type="AlphaFoldDB" id="A0A4Y7T9N7"/>
<dbReference type="EMBL" id="QPFP01000021">
    <property type="protein sequence ID" value="TEB30731.1"/>
    <property type="molecule type" value="Genomic_DNA"/>
</dbReference>
<evidence type="ECO:0000313" key="4">
    <source>
        <dbReference type="Proteomes" id="UP000298030"/>
    </source>
</evidence>
<evidence type="ECO:0000256" key="2">
    <source>
        <dbReference type="SAM" id="Phobius"/>
    </source>
</evidence>